<evidence type="ECO:0000259" key="5">
    <source>
        <dbReference type="Pfam" id="PF00884"/>
    </source>
</evidence>
<comment type="similarity">
    <text evidence="1">Belongs to the sulfatase family.</text>
</comment>
<dbReference type="Proteomes" id="UP001206595">
    <property type="component" value="Unassembled WGS sequence"/>
</dbReference>
<proteinExistence type="inferred from homology"/>
<dbReference type="Gene3D" id="3.30.1120.10">
    <property type="match status" value="1"/>
</dbReference>
<protein>
    <recommendedName>
        <fullName evidence="5">Sulfatase N-terminal domain-containing protein</fullName>
    </recommendedName>
</protein>
<dbReference type="PANTHER" id="PTHR42693:SF33">
    <property type="entry name" value="ARYLSULFATASE"/>
    <property type="match status" value="1"/>
</dbReference>
<reference evidence="6" key="1">
    <citation type="submission" date="2021-06" db="EMBL/GenBank/DDBJ databases">
        <authorList>
            <consortium name="DOE Joint Genome Institute"/>
            <person name="Mondo S.J."/>
            <person name="Amses K.R."/>
            <person name="Simmons D.R."/>
            <person name="Longcore J.E."/>
            <person name="Seto K."/>
            <person name="Alves G.H."/>
            <person name="Bonds A.E."/>
            <person name="Quandt C.A."/>
            <person name="Davis W.J."/>
            <person name="Chang Y."/>
            <person name="Letcher P.M."/>
            <person name="Powell M.J."/>
            <person name="Kuo A."/>
            <person name="Labutti K."/>
            <person name="Pangilinan J."/>
            <person name="Andreopoulos W."/>
            <person name="Tritt A."/>
            <person name="Riley R."/>
            <person name="Hundley H."/>
            <person name="Johnson J."/>
            <person name="Lipzen A."/>
            <person name="Barry K."/>
            <person name="Berbee M.L."/>
            <person name="Buchler N.E."/>
            <person name="Grigoriev I.V."/>
            <person name="Spatafora J.W."/>
            <person name="Stajich J.E."/>
            <person name="James T.Y."/>
        </authorList>
    </citation>
    <scope>NUCLEOTIDE SEQUENCE</scope>
    <source>
        <strain evidence="6">AG</strain>
    </source>
</reference>
<evidence type="ECO:0000256" key="1">
    <source>
        <dbReference type="ARBA" id="ARBA00008779"/>
    </source>
</evidence>
<dbReference type="RefSeq" id="XP_051444982.1">
    <property type="nucleotide sequence ID" value="XM_051593603.1"/>
</dbReference>
<keyword evidence="4" id="KW-0106">Calcium</keyword>
<sequence>MAPARPNFLIIIADDLGFSDVGCFGGEIKTPNLDSLGRTGVRFKDFHAAAACSPTRAMLMSGTDHHLTGLGQLVEFTSNSPAHQGKPGHEGYLTDNVATLPEVLRDGGYHTIMSGKWHLGLRPEYSPNARGFTRAFTLLPGCANHYGWEPQIEENGISPKFFDTAVAALHMEDREYVDNSKLPDDFYSTDHYTNKLLQYFEERPTDKPFFAYLPYSAPHWPLQAPKENSSRYKGVYTDGPEALRQKRLQGLIREGLASADVKAHPVVAPGSNEWEDMDDITRAKSAKAMEVYAGMVDRMDENIGKVITYLKDNDLYDNTMIFFASDNGAEGASYEMLPVIGDNITAHIEKYYNNSLDNIGQKDSFVWYGSRWAQAATAPSRLFKMFSTEGGVRVPLIMKPLGSGNPSICDEFCTMMDIMPTLLELAGIEKPGSTYNGRSVNSMRGSSWVPYLNGSAEHIHDDDHVTGWELIGNGALRKGNWKINFVNKPFGPEAWQLYNLSVDPGETTDLAEQEPEKLKELIHHWQQYALETQVVGLKPDLGTIVVRDEMDDPTKWMKYETSSGISKQLKNERAAAKVIDEHFI</sequence>
<evidence type="ECO:0000313" key="7">
    <source>
        <dbReference type="Proteomes" id="UP001206595"/>
    </source>
</evidence>
<comment type="caution">
    <text evidence="6">The sequence shown here is derived from an EMBL/GenBank/DDBJ whole genome shotgun (WGS) entry which is preliminary data.</text>
</comment>
<reference evidence="6" key="2">
    <citation type="journal article" date="2022" name="Proc. Natl. Acad. Sci. U.S.A.">
        <title>Diploid-dominant life cycles characterize the early evolution of Fungi.</title>
        <authorList>
            <person name="Amses K.R."/>
            <person name="Simmons D.R."/>
            <person name="Longcore J.E."/>
            <person name="Mondo S.J."/>
            <person name="Seto K."/>
            <person name="Jeronimo G.H."/>
            <person name="Bonds A.E."/>
            <person name="Quandt C.A."/>
            <person name="Davis W.J."/>
            <person name="Chang Y."/>
            <person name="Federici B.A."/>
            <person name="Kuo A."/>
            <person name="LaButti K."/>
            <person name="Pangilinan J."/>
            <person name="Andreopoulos W."/>
            <person name="Tritt A."/>
            <person name="Riley R."/>
            <person name="Hundley H."/>
            <person name="Johnson J."/>
            <person name="Lipzen A."/>
            <person name="Barry K."/>
            <person name="Lang B.F."/>
            <person name="Cuomo C.A."/>
            <person name="Buchler N.E."/>
            <person name="Grigoriev I.V."/>
            <person name="Spatafora J.W."/>
            <person name="Stajich J.E."/>
            <person name="James T.Y."/>
        </authorList>
    </citation>
    <scope>NUCLEOTIDE SEQUENCE</scope>
    <source>
        <strain evidence="6">AG</strain>
    </source>
</reference>
<dbReference type="InterPro" id="IPR000917">
    <property type="entry name" value="Sulfatase_N"/>
</dbReference>
<dbReference type="CDD" id="cd16025">
    <property type="entry name" value="PAS_like"/>
    <property type="match status" value="1"/>
</dbReference>
<keyword evidence="7" id="KW-1185">Reference proteome</keyword>
<evidence type="ECO:0000256" key="4">
    <source>
        <dbReference type="ARBA" id="ARBA00022837"/>
    </source>
</evidence>
<dbReference type="SUPFAM" id="SSF53649">
    <property type="entry name" value="Alkaline phosphatase-like"/>
    <property type="match status" value="1"/>
</dbReference>
<dbReference type="Gene3D" id="3.40.720.10">
    <property type="entry name" value="Alkaline Phosphatase, subunit A"/>
    <property type="match status" value="1"/>
</dbReference>
<evidence type="ECO:0000256" key="2">
    <source>
        <dbReference type="ARBA" id="ARBA00022723"/>
    </source>
</evidence>
<dbReference type="InterPro" id="IPR017850">
    <property type="entry name" value="Alkaline_phosphatase_core_sf"/>
</dbReference>
<keyword evidence="2" id="KW-0479">Metal-binding</keyword>
<dbReference type="GO" id="GO:0004065">
    <property type="term" value="F:arylsulfatase activity"/>
    <property type="evidence" value="ECO:0007669"/>
    <property type="project" value="TreeGrafter"/>
</dbReference>
<dbReference type="GeneID" id="75918945"/>
<organism evidence="6 7">
    <name type="scientific">Umbelopsis ramanniana AG</name>
    <dbReference type="NCBI Taxonomy" id="1314678"/>
    <lineage>
        <taxon>Eukaryota</taxon>
        <taxon>Fungi</taxon>
        <taxon>Fungi incertae sedis</taxon>
        <taxon>Mucoromycota</taxon>
        <taxon>Mucoromycotina</taxon>
        <taxon>Umbelopsidomycetes</taxon>
        <taxon>Umbelopsidales</taxon>
        <taxon>Umbelopsidaceae</taxon>
        <taxon>Umbelopsis</taxon>
    </lineage>
</organism>
<evidence type="ECO:0000256" key="3">
    <source>
        <dbReference type="ARBA" id="ARBA00022801"/>
    </source>
</evidence>
<gene>
    <name evidence="6" type="ORF">K450DRAFT_294611</name>
</gene>
<dbReference type="Pfam" id="PF00884">
    <property type="entry name" value="Sulfatase"/>
    <property type="match status" value="1"/>
</dbReference>
<dbReference type="PROSITE" id="PS00149">
    <property type="entry name" value="SULFATASE_2"/>
    <property type="match status" value="1"/>
</dbReference>
<keyword evidence="3" id="KW-0378">Hydrolase</keyword>
<dbReference type="InterPro" id="IPR024607">
    <property type="entry name" value="Sulfatase_CS"/>
</dbReference>
<dbReference type="PANTHER" id="PTHR42693">
    <property type="entry name" value="ARYLSULFATASE FAMILY MEMBER"/>
    <property type="match status" value="1"/>
</dbReference>
<name>A0AAD5HFG4_UMBRA</name>
<dbReference type="EMBL" id="MU620916">
    <property type="protein sequence ID" value="KAI8579978.1"/>
    <property type="molecule type" value="Genomic_DNA"/>
</dbReference>
<dbReference type="InterPro" id="IPR050738">
    <property type="entry name" value="Sulfatase"/>
</dbReference>
<dbReference type="AlphaFoldDB" id="A0AAD5HFG4"/>
<accession>A0AAD5HFG4</accession>
<feature type="domain" description="Sulfatase N-terminal" evidence="5">
    <location>
        <begin position="6"/>
        <end position="428"/>
    </location>
</feature>
<dbReference type="GO" id="GO:0046872">
    <property type="term" value="F:metal ion binding"/>
    <property type="evidence" value="ECO:0007669"/>
    <property type="project" value="UniProtKB-KW"/>
</dbReference>
<evidence type="ECO:0000313" key="6">
    <source>
        <dbReference type="EMBL" id="KAI8579978.1"/>
    </source>
</evidence>